<evidence type="ECO:0000313" key="2">
    <source>
        <dbReference type="Proteomes" id="UP000634134"/>
    </source>
</evidence>
<gene>
    <name evidence="1" type="ORF">IEE83_08465</name>
</gene>
<reference evidence="2" key="1">
    <citation type="submission" date="2023-07" db="EMBL/GenBank/DDBJ databases">
        <title>Dyadobacter sp. nov 'subterranea' isolated from contaminted grondwater.</title>
        <authorList>
            <person name="Szabo I."/>
            <person name="Al-Omari J."/>
            <person name="Szerdahelyi S.G."/>
            <person name="Rado J."/>
        </authorList>
    </citation>
    <scope>NUCLEOTIDE SEQUENCE [LARGE SCALE GENOMIC DNA]</scope>
    <source>
        <strain evidence="2">UP-52</strain>
    </source>
</reference>
<name>A0ABR9WCE6_9BACT</name>
<proteinExistence type="predicted"/>
<dbReference type="RefSeq" id="WP_194120157.1">
    <property type="nucleotide sequence ID" value="NZ_JACYGY010000001.1"/>
</dbReference>
<accession>A0ABR9WCE6</accession>
<protein>
    <recommendedName>
        <fullName evidence="3">NERD domain-containing protein</fullName>
    </recommendedName>
</protein>
<evidence type="ECO:0000313" key="1">
    <source>
        <dbReference type="EMBL" id="MBE9461914.1"/>
    </source>
</evidence>
<keyword evidence="2" id="KW-1185">Reference proteome</keyword>
<dbReference type="EMBL" id="JACYGY010000001">
    <property type="protein sequence ID" value="MBE9461914.1"/>
    <property type="molecule type" value="Genomic_DNA"/>
</dbReference>
<comment type="caution">
    <text evidence="1">The sequence shown here is derived from an EMBL/GenBank/DDBJ whole genome shotgun (WGS) entry which is preliminary data.</text>
</comment>
<evidence type="ECO:0008006" key="3">
    <source>
        <dbReference type="Google" id="ProtNLM"/>
    </source>
</evidence>
<dbReference type="Proteomes" id="UP000634134">
    <property type="component" value="Unassembled WGS sequence"/>
</dbReference>
<organism evidence="1 2">
    <name type="scientific">Dyadobacter subterraneus</name>
    <dbReference type="NCBI Taxonomy" id="2773304"/>
    <lineage>
        <taxon>Bacteria</taxon>
        <taxon>Pseudomonadati</taxon>
        <taxon>Bacteroidota</taxon>
        <taxon>Cytophagia</taxon>
        <taxon>Cytophagales</taxon>
        <taxon>Spirosomataceae</taxon>
        <taxon>Dyadobacter</taxon>
    </lineage>
</organism>
<sequence>MPVHVVKEKYIVFKGEQSSENGHRIHLSDVLRAKFGNGPYDSTVVGDVVLFSLEYYMSEFIKICQDEKSVIFYQRVLELHENAIELTAYYQHQDISDEITLSYMAEYRRILKYILECGCDIQMVGGEMITDDFLIRSDQKIDELLFLGTMIITCVELVAEQSMIEDVADVSFDNNSLYVFSRKHHYELIIKEIMRTYEEDFAAGVNDETAFEDLKDALTSCFGIPYEVVGHLIAWIHDQLKDQGGYLIGVSWENFPANLNRMIGVSLEIAESFFKGLTLDKNNKMDLLSLACKPHNINRYMYKPILIWNVDDIDYAFLGPGAWTEAIIHYGTNAIPWGKAPAEWLANNCFKTYVHAKEDQHDKWLENPVEHITNELGLFYDRNVKTIRHKNGTFKIDSPGLGEVDFIIVEPILRKVYIVDCKHLLARYDMVNQKNDFCAFVKNKKSYNETLDKKMIWFNQNIPFLEQHFQLKYSDKNFSLADFEIEGIFIVNTPTFYMFNSKFRIYTLSKVQSLLSGVYTDFSFTIVSDQDEQIEVSNITYPFFQVPVQSASDAFSDQE</sequence>